<dbReference type="EMBL" id="WQMT02000007">
    <property type="protein sequence ID" value="KAG9220976.1"/>
    <property type="molecule type" value="Genomic_DNA"/>
</dbReference>
<proteinExistence type="predicted"/>
<accession>A0ACB7IT03</accession>
<protein>
    <submittedName>
        <fullName evidence="1">Uncharacterized protein</fullName>
    </submittedName>
</protein>
<reference evidence="1 2" key="1">
    <citation type="journal article" date="2021" name="Appl. Environ. Microbiol.">
        <title>Genetic linkage and physical mapping for an oyster mushroom Pleurotus cornucopiae and QTL analysis for the trait cap color.</title>
        <authorList>
            <person name="Zhang Y."/>
            <person name="Gao W."/>
            <person name="Sonnenberg A."/>
            <person name="Chen Q."/>
            <person name="Zhang J."/>
            <person name="Huang C."/>
        </authorList>
    </citation>
    <scope>NUCLEOTIDE SEQUENCE [LARGE SCALE GENOMIC DNA]</scope>
    <source>
        <strain evidence="1">CCMSSC00406</strain>
    </source>
</reference>
<keyword evidence="2" id="KW-1185">Reference proteome</keyword>
<comment type="caution">
    <text evidence="1">The sequence shown here is derived from an EMBL/GenBank/DDBJ whole genome shotgun (WGS) entry which is preliminary data.</text>
</comment>
<sequence length="517" mass="58083">MTAITRRDADIDPLTAAMAPPPNESEEDRQARLAAEHAAKVRSDAIDEELNRQRQAEKRAPKQVKVLLLGQSESGKSTTLKNFQLMHSPKAFRAERALWKAVIQLNIVRSIRLILDSMTEAQEAHSSPAPSTYSTSSSSRPASPLVEKEYPRLSPDLLKLKMRLSPLLSVEEALTRTLAPSGSSELEATRLIPLRYSSRSNTPPKEPSVYAGALWKGALGRLMSNDRGNDADDREEVVWDDPKDPGLVLHACAADMTQLWNDPTVRKLLEVQRLRLEEMAGFFLDSLDRVTAPKYVPSDDDILRARLKTLGVSEHRFKLRTGNMMSHEWTVFDVGGQRSLRAAWVPYFDDVEAIIFLAPISCFDQVLQEDPSVNRLEDSILLWKAIVSNPLLKHTSMILFLNKCDIMKAKLASGIQFSKYVISYGDRPNNFETASNYLRKKFSGIQKQCSPKSRSYYCHFTSVIDTSSTLHILQNGKPFFHAKDKETVPSSDPSVVCHHYLLLPYGPTTTHCTPHLQ</sequence>
<organism evidence="1 2">
    <name type="scientific">Pleurotus cornucopiae</name>
    <name type="common">Cornucopia mushroom</name>
    <dbReference type="NCBI Taxonomy" id="5321"/>
    <lineage>
        <taxon>Eukaryota</taxon>
        <taxon>Fungi</taxon>
        <taxon>Dikarya</taxon>
        <taxon>Basidiomycota</taxon>
        <taxon>Agaricomycotina</taxon>
        <taxon>Agaricomycetes</taxon>
        <taxon>Agaricomycetidae</taxon>
        <taxon>Agaricales</taxon>
        <taxon>Pleurotineae</taxon>
        <taxon>Pleurotaceae</taxon>
        <taxon>Pleurotus</taxon>
    </lineage>
</organism>
<name>A0ACB7IT03_PLECO</name>
<gene>
    <name evidence="1" type="ORF">CCMSSC00406_0002424</name>
</gene>
<evidence type="ECO:0000313" key="1">
    <source>
        <dbReference type="EMBL" id="KAG9220976.1"/>
    </source>
</evidence>
<dbReference type="Proteomes" id="UP000824881">
    <property type="component" value="Unassembled WGS sequence"/>
</dbReference>
<evidence type="ECO:0000313" key="2">
    <source>
        <dbReference type="Proteomes" id="UP000824881"/>
    </source>
</evidence>